<keyword evidence="3" id="KW-0560">Oxidoreductase</keyword>
<evidence type="ECO:0000256" key="5">
    <source>
        <dbReference type="ARBA" id="ARBA00023244"/>
    </source>
</evidence>
<evidence type="ECO:0000313" key="8">
    <source>
        <dbReference type="Proteomes" id="UP000543642"/>
    </source>
</evidence>
<keyword evidence="4" id="KW-0520">NAD</keyword>
<comment type="catalytic activity">
    <reaction evidence="6">
        <text>precorrin-2 + NAD(+) = sirohydrochlorin + NADH + 2 H(+)</text>
        <dbReference type="Rhea" id="RHEA:15613"/>
        <dbReference type="ChEBI" id="CHEBI:15378"/>
        <dbReference type="ChEBI" id="CHEBI:57540"/>
        <dbReference type="ChEBI" id="CHEBI:57945"/>
        <dbReference type="ChEBI" id="CHEBI:58351"/>
        <dbReference type="ChEBI" id="CHEBI:58827"/>
        <dbReference type="EC" id="1.3.1.76"/>
    </reaction>
</comment>
<evidence type="ECO:0000256" key="1">
    <source>
        <dbReference type="ARBA" id="ARBA00005010"/>
    </source>
</evidence>
<dbReference type="InterPro" id="IPR036291">
    <property type="entry name" value="NAD(P)-bd_dom_sf"/>
</dbReference>
<reference evidence="7 8" key="1">
    <citation type="submission" date="2020-08" db="EMBL/GenBank/DDBJ databases">
        <title>Genomic Encyclopedia of Type Strains, Phase IV (KMG-IV): sequencing the most valuable type-strain genomes for metagenomic binning, comparative biology and taxonomic classification.</title>
        <authorList>
            <person name="Goeker M."/>
        </authorList>
    </citation>
    <scope>NUCLEOTIDE SEQUENCE [LARGE SCALE GENOMIC DNA]</scope>
    <source>
        <strain evidence="7 8">DSM 106146</strain>
    </source>
</reference>
<dbReference type="PANTHER" id="PTHR35330:SF1">
    <property type="entry name" value="SIROHEME BIOSYNTHESIS PROTEIN MET8"/>
    <property type="match status" value="1"/>
</dbReference>
<dbReference type="EMBL" id="JACHFW010000016">
    <property type="protein sequence ID" value="MBB5265938.1"/>
    <property type="molecule type" value="Genomic_DNA"/>
</dbReference>
<keyword evidence="8" id="KW-1185">Reference proteome</keyword>
<dbReference type="PANTHER" id="PTHR35330">
    <property type="entry name" value="SIROHEME BIOSYNTHESIS PROTEIN MET8"/>
    <property type="match status" value="1"/>
</dbReference>
<keyword evidence="5" id="KW-0627">Porphyrin biosynthesis</keyword>
<dbReference type="Proteomes" id="UP000543642">
    <property type="component" value="Unassembled WGS sequence"/>
</dbReference>
<gene>
    <name evidence="7" type="ORF">HNP82_003089</name>
</gene>
<evidence type="ECO:0000256" key="3">
    <source>
        <dbReference type="ARBA" id="ARBA00023002"/>
    </source>
</evidence>
<dbReference type="Gene3D" id="1.10.8.610">
    <property type="entry name" value="SirC, precorrin-2 dehydrogenase, C-terminal helical domain-like"/>
    <property type="match status" value="1"/>
</dbReference>
<dbReference type="Gene3D" id="3.40.50.720">
    <property type="entry name" value="NAD(P)-binding Rossmann-like Domain"/>
    <property type="match status" value="1"/>
</dbReference>
<protein>
    <recommendedName>
        <fullName evidence="2">precorrin-2 dehydrogenase</fullName>
        <ecNumber evidence="2">1.3.1.76</ecNumber>
    </recommendedName>
</protein>
<comment type="pathway">
    <text evidence="1">Porphyrin-containing compound metabolism; siroheme biosynthesis; sirohydrochlorin from precorrin-2: step 1/1.</text>
</comment>
<dbReference type="EC" id="1.3.1.76" evidence="2"/>
<dbReference type="SUPFAM" id="SSF75615">
    <property type="entry name" value="Siroheme synthase middle domains-like"/>
    <property type="match status" value="1"/>
</dbReference>
<dbReference type="SUPFAM" id="SSF51735">
    <property type="entry name" value="NAD(P)-binding Rossmann-fold domains"/>
    <property type="match status" value="1"/>
</dbReference>
<accession>A0A7W8HDF4</accession>
<dbReference type="InterPro" id="IPR028161">
    <property type="entry name" value="Met8-like"/>
</dbReference>
<evidence type="ECO:0000256" key="4">
    <source>
        <dbReference type="ARBA" id="ARBA00023027"/>
    </source>
</evidence>
<proteinExistence type="predicted"/>
<dbReference type="GO" id="GO:0004325">
    <property type="term" value="F:ferrochelatase activity"/>
    <property type="evidence" value="ECO:0007669"/>
    <property type="project" value="InterPro"/>
</dbReference>
<dbReference type="GO" id="GO:0043115">
    <property type="term" value="F:precorrin-2 dehydrogenase activity"/>
    <property type="evidence" value="ECO:0007669"/>
    <property type="project" value="UniProtKB-EC"/>
</dbReference>
<name>A0A7W8HDF4_9FIRM</name>
<dbReference type="GO" id="GO:0019354">
    <property type="term" value="P:siroheme biosynthetic process"/>
    <property type="evidence" value="ECO:0007669"/>
    <property type="project" value="UniProtKB-UniPathway"/>
</dbReference>
<dbReference type="UniPathway" id="UPA00262">
    <property type="reaction ID" value="UER00222"/>
</dbReference>
<dbReference type="AlphaFoldDB" id="A0A7W8HDF4"/>
<evidence type="ECO:0000256" key="6">
    <source>
        <dbReference type="ARBA" id="ARBA00047561"/>
    </source>
</evidence>
<sequence length="211" mass="23535">MALFPMFVNIRGRYCLVLGGGCVALRKIRTLLLAGGEVHVCSREYAPPLTEMAAEGKVFFEGADALEECLSKAFLVVCAASDQNFNERIARLCQSRRIPVNCATSEKLSTFIFPSVVMSGPVAVGICVDPPAPSLSAHIRREIESFLPEWYGPLGEELGKLRVLLRPMVASGECRRRIMERLTDYGLEHQGHIPMTVFYNFIEEEEQNEDH</sequence>
<evidence type="ECO:0000313" key="7">
    <source>
        <dbReference type="EMBL" id="MBB5265938.1"/>
    </source>
</evidence>
<dbReference type="InterPro" id="IPR042518">
    <property type="entry name" value="SirC_C"/>
</dbReference>
<evidence type="ECO:0000256" key="2">
    <source>
        <dbReference type="ARBA" id="ARBA00012400"/>
    </source>
</evidence>
<dbReference type="Pfam" id="PF13241">
    <property type="entry name" value="NAD_binding_7"/>
    <property type="match status" value="1"/>
</dbReference>
<dbReference type="InterPro" id="IPR006367">
    <property type="entry name" value="Sirohaem_synthase_N"/>
</dbReference>
<dbReference type="RefSeq" id="WP_183776136.1">
    <property type="nucleotide sequence ID" value="NZ_JACHFW010000016.1"/>
</dbReference>
<organism evidence="7 8">
    <name type="scientific">Catenibacillus scindens</name>
    <dbReference type="NCBI Taxonomy" id="673271"/>
    <lineage>
        <taxon>Bacteria</taxon>
        <taxon>Bacillati</taxon>
        <taxon>Bacillota</taxon>
        <taxon>Clostridia</taxon>
        <taxon>Lachnospirales</taxon>
        <taxon>Lachnospiraceae</taxon>
        <taxon>Catenibacillus</taxon>
    </lineage>
</organism>
<comment type="caution">
    <text evidence="7">The sequence shown here is derived from an EMBL/GenBank/DDBJ whole genome shotgun (WGS) entry which is preliminary data.</text>
</comment>
<dbReference type="NCBIfam" id="TIGR01470">
    <property type="entry name" value="cysG_Nterm"/>
    <property type="match status" value="1"/>
</dbReference>